<feature type="domain" description="Calponin-homology (CH)" evidence="18">
    <location>
        <begin position="427"/>
        <end position="528"/>
    </location>
</feature>
<feature type="transmembrane region" description="Helical" evidence="17">
    <location>
        <begin position="334"/>
        <end position="356"/>
    </location>
</feature>
<reference evidence="20 21" key="1">
    <citation type="submission" date="2017-01" db="EMBL/GenBank/DDBJ databases">
        <title>Draft genome sequence of Diplodia seriata F98.1, a fungal species involved in grapevine trunk diseases.</title>
        <authorList>
            <person name="Robert-Siegwald G."/>
            <person name="Vallet J."/>
            <person name="Abou-Mansour E."/>
            <person name="Xu J."/>
            <person name="Rey P."/>
            <person name="Bertsch C."/>
            <person name="Rego C."/>
            <person name="Larignon P."/>
            <person name="Fontaine F."/>
            <person name="Lebrun M.-H."/>
        </authorList>
    </citation>
    <scope>NUCLEOTIDE SEQUENCE [LARGE SCALE GENOMIC DNA]</scope>
    <source>
        <strain evidence="20 21">F98.1</strain>
    </source>
</reference>
<evidence type="ECO:0000256" key="3">
    <source>
        <dbReference type="ARBA" id="ARBA00010729"/>
    </source>
</evidence>
<keyword evidence="10" id="KW-0249">Electron transport</keyword>
<dbReference type="PANTHER" id="PTHR47797:SF1">
    <property type="entry name" value="CYTOCHROME B561 DOMAIN-CONTAINING PROTEIN-RELATED"/>
    <property type="match status" value="1"/>
</dbReference>
<keyword evidence="9" id="KW-0498">Mitosis</keyword>
<evidence type="ECO:0000259" key="19">
    <source>
        <dbReference type="PROSITE" id="PS51230"/>
    </source>
</evidence>
<dbReference type="SUPFAM" id="SSF49344">
    <property type="entry name" value="CBD9-like"/>
    <property type="match status" value="1"/>
</dbReference>
<evidence type="ECO:0000256" key="14">
    <source>
        <dbReference type="ARBA" id="ARBA00023306"/>
    </source>
</evidence>
<evidence type="ECO:0000256" key="4">
    <source>
        <dbReference type="ARBA" id="ARBA00022448"/>
    </source>
</evidence>
<comment type="caution">
    <text evidence="20">The sequence shown here is derived from an EMBL/GenBank/DDBJ whole genome shotgun (WGS) entry which is preliminary data.</text>
</comment>
<dbReference type="CDD" id="cd09630">
    <property type="entry name" value="CDH_like_cytochrome"/>
    <property type="match status" value="1"/>
</dbReference>
<organism evidence="20 21">
    <name type="scientific">Diplodia seriata</name>
    <dbReference type="NCBI Taxonomy" id="420778"/>
    <lineage>
        <taxon>Eukaryota</taxon>
        <taxon>Fungi</taxon>
        <taxon>Dikarya</taxon>
        <taxon>Ascomycota</taxon>
        <taxon>Pezizomycotina</taxon>
        <taxon>Dothideomycetes</taxon>
        <taxon>Dothideomycetes incertae sedis</taxon>
        <taxon>Botryosphaeriales</taxon>
        <taxon>Botryosphaeriaceae</taxon>
        <taxon>Diplodia</taxon>
    </lineage>
</organism>
<keyword evidence="8 15" id="KW-0493">Microtubule</keyword>
<evidence type="ECO:0000256" key="12">
    <source>
        <dbReference type="ARBA" id="ARBA00023136"/>
    </source>
</evidence>
<name>A0A1S8BI77_9PEZI</name>
<evidence type="ECO:0000256" key="8">
    <source>
        <dbReference type="ARBA" id="ARBA00022701"/>
    </source>
</evidence>
<dbReference type="PANTHER" id="PTHR47797">
    <property type="entry name" value="DEHYDROGENASE, PUTATIVE (AFU_ORTHOLOGUE AFUA_8G05805)-RELATED"/>
    <property type="match status" value="1"/>
</dbReference>
<gene>
    <name evidence="20" type="ORF">BK809_0007104</name>
</gene>
<evidence type="ECO:0000256" key="6">
    <source>
        <dbReference type="ARBA" id="ARBA00022618"/>
    </source>
</evidence>
<dbReference type="GO" id="GO:0016020">
    <property type="term" value="C:membrane"/>
    <property type="evidence" value="ECO:0007669"/>
    <property type="project" value="UniProtKB-SubCell"/>
</dbReference>
<evidence type="ECO:0000256" key="2">
    <source>
        <dbReference type="ARBA" id="ARBA00004370"/>
    </source>
</evidence>
<dbReference type="FunFam" id="1.10.418.10:FF:000028">
    <property type="entry name" value="RP/EB family microtubule-associated protein"/>
    <property type="match status" value="1"/>
</dbReference>
<dbReference type="GO" id="GO:0051010">
    <property type="term" value="F:microtubule plus-end binding"/>
    <property type="evidence" value="ECO:0007669"/>
    <property type="project" value="UniProtKB-ARBA"/>
</dbReference>
<dbReference type="SUPFAM" id="SSF47576">
    <property type="entry name" value="Calponin-homology domain, CH-domain"/>
    <property type="match status" value="1"/>
</dbReference>
<evidence type="ECO:0000256" key="17">
    <source>
        <dbReference type="SAM" id="Phobius"/>
    </source>
</evidence>
<feature type="region of interest" description="Disordered" evidence="16">
    <location>
        <begin position="118"/>
        <end position="211"/>
    </location>
</feature>
<dbReference type="STRING" id="420778.A0A1S8BI77"/>
<feature type="compositionally biased region" description="Gly residues" evidence="16">
    <location>
        <begin position="201"/>
        <end position="211"/>
    </location>
</feature>
<dbReference type="InterPro" id="IPR004953">
    <property type="entry name" value="EB1_C"/>
</dbReference>
<dbReference type="Proteomes" id="UP000190776">
    <property type="component" value="Unassembled WGS sequence"/>
</dbReference>
<feature type="region of interest" description="Disordered" evidence="16">
    <location>
        <begin position="538"/>
        <end position="582"/>
    </location>
</feature>
<evidence type="ECO:0000256" key="5">
    <source>
        <dbReference type="ARBA" id="ARBA00022490"/>
    </source>
</evidence>
<dbReference type="AlphaFoldDB" id="A0A1S8BI77"/>
<dbReference type="OrthoDB" id="19261at2759"/>
<evidence type="ECO:0000256" key="13">
    <source>
        <dbReference type="ARBA" id="ARBA00023212"/>
    </source>
</evidence>
<dbReference type="Pfam" id="PF03271">
    <property type="entry name" value="EB1"/>
    <property type="match status" value="1"/>
</dbReference>
<dbReference type="InterPro" id="IPR001715">
    <property type="entry name" value="CH_dom"/>
</dbReference>
<dbReference type="GO" id="GO:0035372">
    <property type="term" value="P:protein localization to microtubule"/>
    <property type="evidence" value="ECO:0007669"/>
    <property type="project" value="UniProtKB-ARBA"/>
</dbReference>
<evidence type="ECO:0000259" key="18">
    <source>
        <dbReference type="PROSITE" id="PS50021"/>
    </source>
</evidence>
<evidence type="ECO:0000313" key="21">
    <source>
        <dbReference type="Proteomes" id="UP000190776"/>
    </source>
</evidence>
<dbReference type="GO" id="GO:0072686">
    <property type="term" value="C:mitotic spindle"/>
    <property type="evidence" value="ECO:0007669"/>
    <property type="project" value="UniProtKB-ARBA"/>
</dbReference>
<evidence type="ECO:0000256" key="10">
    <source>
        <dbReference type="ARBA" id="ARBA00022982"/>
    </source>
</evidence>
<feature type="domain" description="EB1 C-terminal" evidence="19">
    <location>
        <begin position="577"/>
        <end position="653"/>
    </location>
</feature>
<dbReference type="SUPFAM" id="SSF140612">
    <property type="entry name" value="EB1 dimerisation domain-like"/>
    <property type="match status" value="1"/>
</dbReference>
<keyword evidence="4" id="KW-0813">Transport</keyword>
<evidence type="ECO:0000256" key="7">
    <source>
        <dbReference type="ARBA" id="ARBA00022692"/>
    </source>
</evidence>
<dbReference type="GO" id="GO:0030473">
    <property type="term" value="P:nuclear migration along microtubule"/>
    <property type="evidence" value="ECO:0007669"/>
    <property type="project" value="UniProtKB-ARBA"/>
</dbReference>
<keyword evidence="14" id="KW-0131">Cell cycle</keyword>
<dbReference type="Pfam" id="PF16010">
    <property type="entry name" value="CDH-cyt"/>
    <property type="match status" value="1"/>
</dbReference>
<proteinExistence type="inferred from homology"/>
<feature type="compositionally biased region" description="Low complexity" evidence="16">
    <location>
        <begin position="552"/>
        <end position="565"/>
    </location>
</feature>
<feature type="transmembrane region" description="Helical" evidence="17">
    <location>
        <begin position="362"/>
        <end position="382"/>
    </location>
</feature>
<feature type="compositionally biased region" description="Low complexity" evidence="16">
    <location>
        <begin position="124"/>
        <end position="151"/>
    </location>
</feature>
<feature type="compositionally biased region" description="Polar residues" evidence="16">
    <location>
        <begin position="171"/>
        <end position="184"/>
    </location>
</feature>
<protein>
    <submittedName>
        <fullName evidence="20">Microtubule integrity protein mal3</fullName>
    </submittedName>
</protein>
<evidence type="ECO:0000256" key="9">
    <source>
        <dbReference type="ARBA" id="ARBA00022776"/>
    </source>
</evidence>
<dbReference type="FunFam" id="1.20.5.1430:FF:000005">
    <property type="entry name" value="Eb1, isoform E"/>
    <property type="match status" value="1"/>
</dbReference>
<keyword evidence="7 17" id="KW-0812">Transmembrane</keyword>
<dbReference type="Gene3D" id="1.20.5.1430">
    <property type="match status" value="1"/>
</dbReference>
<evidence type="ECO:0000256" key="11">
    <source>
        <dbReference type="ARBA" id="ARBA00022989"/>
    </source>
</evidence>
<dbReference type="EMBL" id="MSZU01000076">
    <property type="protein sequence ID" value="OMP87018.1"/>
    <property type="molecule type" value="Genomic_DNA"/>
</dbReference>
<evidence type="ECO:0000256" key="16">
    <source>
        <dbReference type="SAM" id="MobiDB-lite"/>
    </source>
</evidence>
<evidence type="ECO:0000256" key="15">
    <source>
        <dbReference type="PROSITE-ProRule" id="PRU00576"/>
    </source>
</evidence>
<comment type="similarity">
    <text evidence="3">Belongs to the MAPRE family.</text>
</comment>
<dbReference type="GO" id="GO:0035371">
    <property type="term" value="C:microtubule plus-end"/>
    <property type="evidence" value="ECO:0007669"/>
    <property type="project" value="UniProtKB-ARBA"/>
</dbReference>
<dbReference type="Gene3D" id="1.20.120.1770">
    <property type="match status" value="1"/>
</dbReference>
<keyword evidence="6" id="KW-0132">Cell division</keyword>
<keyword evidence="12 17" id="KW-0472">Membrane</keyword>
<dbReference type="InterPro" id="IPR006593">
    <property type="entry name" value="Cyt_b561/ferric_Rdtase_TM"/>
</dbReference>
<feature type="transmembrane region" description="Helical" evidence="17">
    <location>
        <begin position="257"/>
        <end position="283"/>
    </location>
</feature>
<keyword evidence="5" id="KW-0963">Cytoplasm</keyword>
<dbReference type="GO" id="GO:0051233">
    <property type="term" value="C:spindle midzone"/>
    <property type="evidence" value="ECO:0007669"/>
    <property type="project" value="UniProtKB-ARBA"/>
</dbReference>
<dbReference type="GO" id="GO:0051301">
    <property type="term" value="P:cell division"/>
    <property type="evidence" value="ECO:0007669"/>
    <property type="project" value="UniProtKB-KW"/>
</dbReference>
<dbReference type="Gene3D" id="2.60.40.1210">
    <property type="entry name" value="Cellobiose dehydrogenase, cytochrome domain"/>
    <property type="match status" value="1"/>
</dbReference>
<dbReference type="PROSITE" id="PS50021">
    <property type="entry name" value="CH"/>
    <property type="match status" value="1"/>
</dbReference>
<comment type="subcellular location">
    <subcellularLocation>
        <location evidence="1">Cytoplasm</location>
        <location evidence="1">Cytoskeleton</location>
    </subcellularLocation>
    <subcellularLocation>
        <location evidence="2">Membrane</location>
    </subcellularLocation>
</comment>
<sequence>MSGSQMFVVYTSSSGDNVTVSPRLGSGHSMPQYNSDAQITLLEGSGVSGGQMTANFKCASCSTWSGGSMDFSSSSATWIHASKSGSALDSDDMSESISQHSSDYGNWDWDFSAAKGGSSANPFASGTATSTGGSSSGTQDCVPSPTSSSSGSGSGSGSGTSTTQNWPPWGSSGSRPTGSPWGSDNNKRQDSGTNYCAPGQTSGGGSNSGQQIGGGEALAMYERAKRMTIAHAVLACLAWVIFFPLGAIAIRTLSFPGLVWFHGGLQVFAYCMFIAAVGLGIYIGQFGGYISSYHGVIGLLVFALAFFMPVMGWLHHKLFKKYGHRTFWSYIHIWLGRILITLGIINGGLGLLLAGSPRDWQIAYGVVAGLIWVTYMACAILGENRRKKNMAGPPAYRRERKMSSHSSSSPGGVSPQREFYGRKNSNRGEPQELIAWLNNLLQLNLTKVEQCGSGAPYCQIFDSIFLDVAMTRVKFNANTEYQYLQNFKVLQNTFAKHGIDRPVHVQQLVKCKMQDNLEFLQFCKRYWDQYYPGGDYDAPARRKGSGAPPPSGGARSVSSSATRRPTGGAAPVAARARTPQSNAQTAALQQENGALKETVAGLERERDFYFSKLRDIELLIQTAIEQDPELEKEDDILKNIQTILYSTEEGFEIPAEAEGEGELEEETF</sequence>
<dbReference type="InterPro" id="IPR015920">
    <property type="entry name" value="Cellobiose_DH-like_cyt"/>
</dbReference>
<dbReference type="InterPro" id="IPR036133">
    <property type="entry name" value="EB1_C_sf"/>
</dbReference>
<evidence type="ECO:0000313" key="20">
    <source>
        <dbReference type="EMBL" id="OMP87018.1"/>
    </source>
</evidence>
<feature type="transmembrane region" description="Helical" evidence="17">
    <location>
        <begin position="295"/>
        <end position="314"/>
    </location>
</feature>
<dbReference type="InterPro" id="IPR036872">
    <property type="entry name" value="CH_dom_sf"/>
</dbReference>
<feature type="compositionally biased region" description="Low complexity" evidence="16">
    <location>
        <begin position="404"/>
        <end position="415"/>
    </location>
</feature>
<dbReference type="Gene3D" id="1.10.418.10">
    <property type="entry name" value="Calponin-like domain"/>
    <property type="match status" value="1"/>
</dbReference>
<feature type="region of interest" description="Disordered" evidence="16">
    <location>
        <begin position="389"/>
        <end position="422"/>
    </location>
</feature>
<keyword evidence="13" id="KW-0206">Cytoskeleton</keyword>
<dbReference type="PROSITE" id="PS51230">
    <property type="entry name" value="EB1_C"/>
    <property type="match status" value="1"/>
</dbReference>
<feature type="transmembrane region" description="Helical" evidence="17">
    <location>
        <begin position="229"/>
        <end position="250"/>
    </location>
</feature>
<keyword evidence="11 17" id="KW-1133">Transmembrane helix</keyword>
<dbReference type="CDD" id="cd08760">
    <property type="entry name" value="Cyt_b561_FRRS1_like"/>
    <property type="match status" value="1"/>
</dbReference>
<evidence type="ECO:0000256" key="1">
    <source>
        <dbReference type="ARBA" id="ARBA00004245"/>
    </source>
</evidence>
<dbReference type="SMART" id="SM00665">
    <property type="entry name" value="B561"/>
    <property type="match status" value="1"/>
</dbReference>
<accession>A0A1S8BI77</accession>